<dbReference type="PROSITE" id="PS50943">
    <property type="entry name" value="HTH_CROC1"/>
    <property type="match status" value="1"/>
</dbReference>
<dbReference type="CDD" id="cd00093">
    <property type="entry name" value="HTH_XRE"/>
    <property type="match status" value="1"/>
</dbReference>
<protein>
    <submittedName>
        <fullName evidence="2">Transcriptional regulator</fullName>
    </submittedName>
</protein>
<reference evidence="2 3" key="1">
    <citation type="submission" date="2017-09" db="EMBL/GenBank/DDBJ databases">
        <title>Large-scale bioinformatics analysis of Bacillus genomes uncovers conserved roles of natural products in bacterial physiology.</title>
        <authorList>
            <consortium name="Agbiome Team Llc"/>
            <person name="Bleich R.M."/>
            <person name="Kirk G.J."/>
            <person name="Santa Maria K.C."/>
            <person name="Allen S.E."/>
            <person name="Farag S."/>
            <person name="Shank E.A."/>
            <person name="Bowers A."/>
        </authorList>
    </citation>
    <scope>NUCLEOTIDE SEQUENCE [LARGE SCALE GENOMIC DNA]</scope>
    <source>
        <strain evidence="2 3">AFS027647</strain>
    </source>
</reference>
<dbReference type="Pfam" id="PF01381">
    <property type="entry name" value="HTH_3"/>
    <property type="match status" value="1"/>
</dbReference>
<evidence type="ECO:0000313" key="2">
    <source>
        <dbReference type="EMBL" id="PEN69589.1"/>
    </source>
</evidence>
<organism evidence="2 3">
    <name type="scientific">Bacillus cereus</name>
    <dbReference type="NCBI Taxonomy" id="1396"/>
    <lineage>
        <taxon>Bacteria</taxon>
        <taxon>Bacillati</taxon>
        <taxon>Bacillota</taxon>
        <taxon>Bacilli</taxon>
        <taxon>Bacillales</taxon>
        <taxon>Bacillaceae</taxon>
        <taxon>Bacillus</taxon>
        <taxon>Bacillus cereus group</taxon>
    </lineage>
</organism>
<dbReference type="AlphaFoldDB" id="A0A9X6U539"/>
<dbReference type="Gene3D" id="1.10.260.40">
    <property type="entry name" value="lambda repressor-like DNA-binding domains"/>
    <property type="match status" value="1"/>
</dbReference>
<dbReference type="EMBL" id="NUAN01000460">
    <property type="protein sequence ID" value="PEN69589.1"/>
    <property type="molecule type" value="Genomic_DNA"/>
</dbReference>
<gene>
    <name evidence="2" type="ORF">CN553_32570</name>
</gene>
<evidence type="ECO:0000259" key="1">
    <source>
        <dbReference type="PROSITE" id="PS50943"/>
    </source>
</evidence>
<feature type="domain" description="HTH cro/C1-type" evidence="1">
    <location>
        <begin position="8"/>
        <end position="62"/>
    </location>
</feature>
<sequence>MKLDNEKLLNLLKDKKMRQIEFARAINLAPSTVSLYLSGKGQPGKKVLFLMSEFFGVPINDLFKK</sequence>
<dbReference type="Proteomes" id="UP000220691">
    <property type="component" value="Unassembled WGS sequence"/>
</dbReference>
<dbReference type="RefSeq" id="WP_098128275.1">
    <property type="nucleotide sequence ID" value="NZ_JANHDX010000041.1"/>
</dbReference>
<proteinExistence type="predicted"/>
<dbReference type="InterPro" id="IPR001387">
    <property type="entry name" value="Cro/C1-type_HTH"/>
</dbReference>
<comment type="caution">
    <text evidence="2">The sequence shown here is derived from an EMBL/GenBank/DDBJ whole genome shotgun (WGS) entry which is preliminary data.</text>
</comment>
<dbReference type="SMART" id="SM00530">
    <property type="entry name" value="HTH_XRE"/>
    <property type="match status" value="1"/>
</dbReference>
<name>A0A9X6U539_BACCE</name>
<accession>A0A9X6U539</accession>
<dbReference type="SUPFAM" id="SSF47413">
    <property type="entry name" value="lambda repressor-like DNA-binding domains"/>
    <property type="match status" value="1"/>
</dbReference>
<evidence type="ECO:0000313" key="3">
    <source>
        <dbReference type="Proteomes" id="UP000220691"/>
    </source>
</evidence>
<dbReference type="GO" id="GO:0003677">
    <property type="term" value="F:DNA binding"/>
    <property type="evidence" value="ECO:0007669"/>
    <property type="project" value="InterPro"/>
</dbReference>
<dbReference type="InterPro" id="IPR010982">
    <property type="entry name" value="Lambda_DNA-bd_dom_sf"/>
</dbReference>